<keyword evidence="5" id="KW-0949">S-adenosyl-L-methionine</keyword>
<evidence type="ECO:0000256" key="2">
    <source>
        <dbReference type="ARBA" id="ARBA00022552"/>
    </source>
</evidence>
<dbReference type="SUPFAM" id="SSF53335">
    <property type="entry name" value="S-adenosyl-L-methionine-dependent methyltransferases"/>
    <property type="match status" value="1"/>
</dbReference>
<proteinExistence type="predicted"/>
<evidence type="ECO:0000256" key="5">
    <source>
        <dbReference type="ARBA" id="ARBA00022691"/>
    </source>
</evidence>
<keyword evidence="7" id="KW-1185">Reference proteome</keyword>
<protein>
    <submittedName>
        <fullName evidence="6">23S rRNA (Adenine(1618)-N(6))-methyltransferase RlmF</fullName>
    </submittedName>
</protein>
<keyword evidence="3" id="KW-0489">Methyltransferase</keyword>
<dbReference type="CDD" id="cd02440">
    <property type="entry name" value="AdoMet_MTases"/>
    <property type="match status" value="1"/>
</dbReference>
<evidence type="ECO:0000256" key="3">
    <source>
        <dbReference type="ARBA" id="ARBA00022603"/>
    </source>
</evidence>
<evidence type="ECO:0000313" key="6">
    <source>
        <dbReference type="EMBL" id="GAA0871714.1"/>
    </source>
</evidence>
<dbReference type="InterPro" id="IPR029063">
    <property type="entry name" value="SAM-dependent_MTases_sf"/>
</dbReference>
<sequence length="288" mass="32045">MHTKNIHRNGYELTKLTLQVPELKKYLISTPANTLSIDFSNPTAVYLLNKALLMSNYALNDWNLPGGYLCPAVPSRADYIHHLADLISIRQKSNITGLDIGTGANAIYALLGVAIYDWNMIGVDIQRDALAYAEGNVQLNPALSKHIELRLQSNPGNILCGILSAEEYVDFTLCNPPFYSSQKEADAATRLKNENLSIAISDSRNFSGQTKELYCNGGEALFVKRMIKESVLMKDQVGVFSSLISKARHLPKLEKQLKKLPVSYRIIPMSQGNKKSRILAWTFKTGLL</sequence>
<gene>
    <name evidence="6" type="primary">rlmF</name>
    <name evidence="6" type="ORF">GCM10009117_08600</name>
</gene>
<evidence type="ECO:0000256" key="1">
    <source>
        <dbReference type="ARBA" id="ARBA00022490"/>
    </source>
</evidence>
<accession>A0ABP3XR13</accession>
<keyword evidence="2" id="KW-0698">rRNA processing</keyword>
<dbReference type="InterPro" id="IPR010286">
    <property type="entry name" value="METTL16/RlmF"/>
</dbReference>
<name>A0ABP3XR13_9FLAO</name>
<dbReference type="Pfam" id="PF05971">
    <property type="entry name" value="Methyltransf_10"/>
    <property type="match status" value="1"/>
</dbReference>
<dbReference type="Gene3D" id="3.40.50.150">
    <property type="entry name" value="Vaccinia Virus protein VP39"/>
    <property type="match status" value="1"/>
</dbReference>
<dbReference type="NCBIfam" id="NF008725">
    <property type="entry name" value="PRK11727.1"/>
    <property type="match status" value="1"/>
</dbReference>
<dbReference type="PANTHER" id="PTHR13393:SF0">
    <property type="entry name" value="RNA N6-ADENOSINE-METHYLTRANSFERASE METTL16"/>
    <property type="match status" value="1"/>
</dbReference>
<keyword evidence="4" id="KW-0808">Transferase</keyword>
<keyword evidence="1" id="KW-0963">Cytoplasm</keyword>
<reference evidence="7" key="1">
    <citation type="journal article" date="2019" name="Int. J. Syst. Evol. Microbiol.">
        <title>The Global Catalogue of Microorganisms (GCM) 10K type strain sequencing project: providing services to taxonomists for standard genome sequencing and annotation.</title>
        <authorList>
            <consortium name="The Broad Institute Genomics Platform"/>
            <consortium name="The Broad Institute Genome Sequencing Center for Infectious Disease"/>
            <person name="Wu L."/>
            <person name="Ma J."/>
        </authorList>
    </citation>
    <scope>NUCLEOTIDE SEQUENCE [LARGE SCALE GENOMIC DNA]</scope>
    <source>
        <strain evidence="7">JCM 16082</strain>
    </source>
</reference>
<evidence type="ECO:0000256" key="4">
    <source>
        <dbReference type="ARBA" id="ARBA00022679"/>
    </source>
</evidence>
<dbReference type="PANTHER" id="PTHR13393">
    <property type="entry name" value="SAM-DEPENDENT METHYLTRANSFERASE"/>
    <property type="match status" value="1"/>
</dbReference>
<dbReference type="InterPro" id="IPR016909">
    <property type="entry name" value="rRNA_lsu_MeTfrase_F"/>
</dbReference>
<comment type="caution">
    <text evidence="6">The sequence shown here is derived from an EMBL/GenBank/DDBJ whole genome shotgun (WGS) entry which is preliminary data.</text>
</comment>
<dbReference type="EMBL" id="BAAAFG010000005">
    <property type="protein sequence ID" value="GAA0871714.1"/>
    <property type="molecule type" value="Genomic_DNA"/>
</dbReference>
<dbReference type="Proteomes" id="UP001500507">
    <property type="component" value="Unassembled WGS sequence"/>
</dbReference>
<dbReference type="PIRSF" id="PIRSF029038">
    <property type="entry name" value="Mtase_YbiN_prd"/>
    <property type="match status" value="1"/>
</dbReference>
<organism evidence="6 7">
    <name type="scientific">Gangjinia marincola</name>
    <dbReference type="NCBI Taxonomy" id="578463"/>
    <lineage>
        <taxon>Bacteria</taxon>
        <taxon>Pseudomonadati</taxon>
        <taxon>Bacteroidota</taxon>
        <taxon>Flavobacteriia</taxon>
        <taxon>Flavobacteriales</taxon>
        <taxon>Flavobacteriaceae</taxon>
        <taxon>Gangjinia</taxon>
    </lineage>
</organism>
<evidence type="ECO:0000313" key="7">
    <source>
        <dbReference type="Proteomes" id="UP001500507"/>
    </source>
</evidence>
<dbReference type="RefSeq" id="WP_343764344.1">
    <property type="nucleotide sequence ID" value="NZ_BAAAFG010000005.1"/>
</dbReference>